<keyword evidence="7" id="KW-1185">Reference proteome</keyword>
<comment type="catalytic activity">
    <reaction evidence="4">
        <text>L-cysteine + L-glutamate + ATP = gamma-L-glutamyl-L-cysteine + ADP + phosphate + H(+)</text>
        <dbReference type="Rhea" id="RHEA:13285"/>
        <dbReference type="ChEBI" id="CHEBI:15378"/>
        <dbReference type="ChEBI" id="CHEBI:29985"/>
        <dbReference type="ChEBI" id="CHEBI:30616"/>
        <dbReference type="ChEBI" id="CHEBI:35235"/>
        <dbReference type="ChEBI" id="CHEBI:43474"/>
        <dbReference type="ChEBI" id="CHEBI:58173"/>
        <dbReference type="ChEBI" id="CHEBI:456216"/>
        <dbReference type="EC" id="6.3.2.2"/>
    </reaction>
</comment>
<dbReference type="EMBL" id="JBHRWI010000006">
    <property type="protein sequence ID" value="MFC3509609.1"/>
    <property type="molecule type" value="Genomic_DNA"/>
</dbReference>
<reference evidence="7" key="1">
    <citation type="journal article" date="2019" name="Int. J. Syst. Evol. Microbiol.">
        <title>The Global Catalogue of Microorganisms (GCM) 10K type strain sequencing project: providing services to taxonomists for standard genome sequencing and annotation.</title>
        <authorList>
            <consortium name="The Broad Institute Genomics Platform"/>
            <consortium name="The Broad Institute Genome Sequencing Center for Infectious Disease"/>
            <person name="Wu L."/>
            <person name="Ma J."/>
        </authorList>
    </citation>
    <scope>NUCLEOTIDE SEQUENCE [LARGE SCALE GENOMIC DNA]</scope>
    <source>
        <strain evidence="7">CGMCC 4.7682</strain>
    </source>
</reference>
<keyword evidence="2" id="KW-0547">Nucleotide-binding</keyword>
<evidence type="ECO:0000313" key="6">
    <source>
        <dbReference type="EMBL" id="MFC3509609.1"/>
    </source>
</evidence>
<evidence type="ECO:0000256" key="2">
    <source>
        <dbReference type="ARBA" id="ARBA00022741"/>
    </source>
</evidence>
<evidence type="ECO:0000256" key="1">
    <source>
        <dbReference type="ARBA" id="ARBA00022598"/>
    </source>
</evidence>
<dbReference type="InterPro" id="IPR011793">
    <property type="entry name" value="YbdK"/>
</dbReference>
<keyword evidence="3" id="KW-0067">ATP-binding</keyword>
<dbReference type="NCBIfam" id="TIGR02050">
    <property type="entry name" value="gshA_cyan_rel"/>
    <property type="match status" value="1"/>
</dbReference>
<dbReference type="InterPro" id="IPR006336">
    <property type="entry name" value="GCS2"/>
</dbReference>
<comment type="caution">
    <text evidence="6">The sequence shown here is derived from an EMBL/GenBank/DDBJ whole genome shotgun (WGS) entry which is preliminary data.</text>
</comment>
<dbReference type="PANTHER" id="PTHR36510">
    <property type="entry name" value="GLUTAMATE--CYSTEINE LIGASE 2-RELATED"/>
    <property type="match status" value="1"/>
</dbReference>
<keyword evidence="5" id="KW-0175">Coiled coil</keyword>
<name>A0ABV7QBP7_9PSEU</name>
<dbReference type="RefSeq" id="WP_377867604.1">
    <property type="nucleotide sequence ID" value="NZ_JBHMAY010000001.1"/>
</dbReference>
<dbReference type="InterPro" id="IPR050141">
    <property type="entry name" value="GCL_type2/YbdK_subfam"/>
</dbReference>
<dbReference type="Gene3D" id="3.30.590.20">
    <property type="match status" value="1"/>
</dbReference>
<evidence type="ECO:0000256" key="5">
    <source>
        <dbReference type="SAM" id="Coils"/>
    </source>
</evidence>
<feature type="coiled-coil region" evidence="5">
    <location>
        <begin position="12"/>
        <end position="43"/>
    </location>
</feature>
<sequence length="289" mass="31690">MWTWRCPQSAVCADVCRTRDEALRRLRELREDLAAAARRQQRRLLPAGTPPVAEAGLPSVTPNPRYERIAEHFGAIARTARTCGCHVHVAVPDKETGTQVLGRIRPWLPALLTVTANSAIADGYDTGYRSWRDQQWSRWPSAGPPPRFASLDEYESVVDAWLCSGAILDRGMVYWDVRLSEKQPTIEFRMADVAATPQEAVLLGWRASRDGVIGSCPHPSSGDLAPTKTVLTDLVELASSALEAAGDLEFAREAVTRLCAEGSGADRQRQRFAERGRGEDVVDLLAGTG</sequence>
<accession>A0ABV7QBP7</accession>
<evidence type="ECO:0000256" key="4">
    <source>
        <dbReference type="ARBA" id="ARBA00048819"/>
    </source>
</evidence>
<organism evidence="6 7">
    <name type="scientific">Amycolatopsis halotolerans</name>
    <dbReference type="NCBI Taxonomy" id="330083"/>
    <lineage>
        <taxon>Bacteria</taxon>
        <taxon>Bacillati</taxon>
        <taxon>Actinomycetota</taxon>
        <taxon>Actinomycetes</taxon>
        <taxon>Pseudonocardiales</taxon>
        <taxon>Pseudonocardiaceae</taxon>
        <taxon>Amycolatopsis</taxon>
    </lineage>
</organism>
<gene>
    <name evidence="6" type="ORF">ACFORO_05505</name>
</gene>
<proteinExistence type="predicted"/>
<dbReference type="InterPro" id="IPR014746">
    <property type="entry name" value="Gln_synth/guanido_kin_cat_dom"/>
</dbReference>
<keyword evidence="1 6" id="KW-0436">Ligase</keyword>
<protein>
    <submittedName>
        <fullName evidence="6">YbdK family carboxylate-amine ligase</fullName>
    </submittedName>
</protein>
<evidence type="ECO:0000256" key="3">
    <source>
        <dbReference type="ARBA" id="ARBA00022840"/>
    </source>
</evidence>
<dbReference type="Proteomes" id="UP001595764">
    <property type="component" value="Unassembled WGS sequence"/>
</dbReference>
<dbReference type="PANTHER" id="PTHR36510:SF1">
    <property type="entry name" value="GLUTAMATE--CYSTEINE LIGASE 2-RELATED"/>
    <property type="match status" value="1"/>
</dbReference>
<dbReference type="SUPFAM" id="SSF55931">
    <property type="entry name" value="Glutamine synthetase/guanido kinase"/>
    <property type="match status" value="1"/>
</dbReference>
<dbReference type="Pfam" id="PF04107">
    <property type="entry name" value="GCS2"/>
    <property type="match status" value="1"/>
</dbReference>
<dbReference type="GO" id="GO:0016874">
    <property type="term" value="F:ligase activity"/>
    <property type="evidence" value="ECO:0007669"/>
    <property type="project" value="UniProtKB-KW"/>
</dbReference>
<evidence type="ECO:0000313" key="7">
    <source>
        <dbReference type="Proteomes" id="UP001595764"/>
    </source>
</evidence>